<organism evidence="6 7">
    <name type="scientific">Acorus calamus</name>
    <name type="common">Sweet flag</name>
    <dbReference type="NCBI Taxonomy" id="4465"/>
    <lineage>
        <taxon>Eukaryota</taxon>
        <taxon>Viridiplantae</taxon>
        <taxon>Streptophyta</taxon>
        <taxon>Embryophyta</taxon>
        <taxon>Tracheophyta</taxon>
        <taxon>Spermatophyta</taxon>
        <taxon>Magnoliopsida</taxon>
        <taxon>Liliopsida</taxon>
        <taxon>Acoraceae</taxon>
        <taxon>Acorus</taxon>
    </lineage>
</organism>
<keyword evidence="2" id="KW-0433">Leucine-rich repeat</keyword>
<comment type="caution">
    <text evidence="6">The sequence shown here is derived from an EMBL/GenBank/DDBJ whole genome shotgun (WGS) entry which is preliminary data.</text>
</comment>
<sequence>METKNLSSTTTIIITISIALLISSSSSTTSCHKDDKKALLRIRDSLGGINGLPSWDSKTSCCGWAGVKCDSLVAPGRVNQLYVYWESVNGSISPSVGDLPYLTSLSFHKLPGLFGGIP</sequence>
<feature type="signal peptide" evidence="4">
    <location>
        <begin position="1"/>
        <end position="27"/>
    </location>
</feature>
<dbReference type="EMBL" id="JAUJYO010000019">
    <property type="protein sequence ID" value="KAK1287815.1"/>
    <property type="molecule type" value="Genomic_DNA"/>
</dbReference>
<dbReference type="Pfam" id="PF08263">
    <property type="entry name" value="LRRNT_2"/>
    <property type="match status" value="1"/>
</dbReference>
<evidence type="ECO:0000259" key="5">
    <source>
        <dbReference type="Pfam" id="PF08263"/>
    </source>
</evidence>
<dbReference type="PROSITE" id="PS51257">
    <property type="entry name" value="PROKAR_LIPOPROTEIN"/>
    <property type="match status" value="1"/>
</dbReference>
<evidence type="ECO:0000256" key="4">
    <source>
        <dbReference type="SAM" id="SignalP"/>
    </source>
</evidence>
<reference evidence="6" key="2">
    <citation type="submission" date="2023-06" db="EMBL/GenBank/DDBJ databases">
        <authorList>
            <person name="Ma L."/>
            <person name="Liu K.-W."/>
            <person name="Li Z."/>
            <person name="Hsiao Y.-Y."/>
            <person name="Qi Y."/>
            <person name="Fu T."/>
            <person name="Tang G."/>
            <person name="Zhang D."/>
            <person name="Sun W.-H."/>
            <person name="Liu D.-K."/>
            <person name="Li Y."/>
            <person name="Chen G.-Z."/>
            <person name="Liu X.-D."/>
            <person name="Liao X.-Y."/>
            <person name="Jiang Y.-T."/>
            <person name="Yu X."/>
            <person name="Hao Y."/>
            <person name="Huang J."/>
            <person name="Zhao X.-W."/>
            <person name="Ke S."/>
            <person name="Chen Y.-Y."/>
            <person name="Wu W.-L."/>
            <person name="Hsu J.-L."/>
            <person name="Lin Y.-F."/>
            <person name="Huang M.-D."/>
            <person name="Li C.-Y."/>
            <person name="Huang L."/>
            <person name="Wang Z.-W."/>
            <person name="Zhao X."/>
            <person name="Zhong W.-Y."/>
            <person name="Peng D.-H."/>
            <person name="Ahmad S."/>
            <person name="Lan S."/>
            <person name="Zhang J.-S."/>
            <person name="Tsai W.-C."/>
            <person name="Van De Peer Y."/>
            <person name="Liu Z.-J."/>
        </authorList>
    </citation>
    <scope>NUCLEOTIDE SEQUENCE</scope>
    <source>
        <strain evidence="6">CP</strain>
        <tissue evidence="6">Leaves</tissue>
    </source>
</reference>
<protein>
    <recommendedName>
        <fullName evidence="5">Leucine-rich repeat-containing N-terminal plant-type domain-containing protein</fullName>
    </recommendedName>
</protein>
<dbReference type="InterPro" id="IPR032675">
    <property type="entry name" value="LRR_dom_sf"/>
</dbReference>
<dbReference type="InterPro" id="IPR013210">
    <property type="entry name" value="LRR_N_plant-typ"/>
</dbReference>
<accession>A0AAV9CFP6</accession>
<keyword evidence="3" id="KW-0677">Repeat</keyword>
<dbReference type="PANTHER" id="PTHR48059:SF4">
    <property type="entry name" value="POLYGALACTURONASE INHIBITOR 1-RELATED"/>
    <property type="match status" value="1"/>
</dbReference>
<dbReference type="PANTHER" id="PTHR48059">
    <property type="entry name" value="POLYGALACTURONASE INHIBITOR 1"/>
    <property type="match status" value="1"/>
</dbReference>
<proteinExistence type="predicted"/>
<keyword evidence="4" id="KW-0732">Signal</keyword>
<dbReference type="InterPro" id="IPR051848">
    <property type="entry name" value="PGIP"/>
</dbReference>
<evidence type="ECO:0000313" key="6">
    <source>
        <dbReference type="EMBL" id="KAK1287815.1"/>
    </source>
</evidence>
<name>A0AAV9CFP6_ACOCL</name>
<comment type="subcellular location">
    <subcellularLocation>
        <location evidence="1">Cell envelope</location>
    </subcellularLocation>
</comment>
<dbReference type="AlphaFoldDB" id="A0AAV9CFP6"/>
<evidence type="ECO:0000256" key="3">
    <source>
        <dbReference type="ARBA" id="ARBA00022737"/>
    </source>
</evidence>
<dbReference type="SUPFAM" id="SSF52058">
    <property type="entry name" value="L domain-like"/>
    <property type="match status" value="1"/>
</dbReference>
<dbReference type="Gene3D" id="3.80.10.10">
    <property type="entry name" value="Ribonuclease Inhibitor"/>
    <property type="match status" value="1"/>
</dbReference>
<evidence type="ECO:0000256" key="2">
    <source>
        <dbReference type="ARBA" id="ARBA00022614"/>
    </source>
</evidence>
<dbReference type="Proteomes" id="UP001180020">
    <property type="component" value="Unassembled WGS sequence"/>
</dbReference>
<evidence type="ECO:0000313" key="7">
    <source>
        <dbReference type="Proteomes" id="UP001180020"/>
    </source>
</evidence>
<gene>
    <name evidence="6" type="ORF">QJS10_CPB19g00998</name>
</gene>
<keyword evidence="7" id="KW-1185">Reference proteome</keyword>
<feature type="domain" description="Leucine-rich repeat-containing N-terminal plant-type" evidence="5">
    <location>
        <begin position="32"/>
        <end position="70"/>
    </location>
</feature>
<evidence type="ECO:0000256" key="1">
    <source>
        <dbReference type="ARBA" id="ARBA00004196"/>
    </source>
</evidence>
<feature type="chain" id="PRO_5043978807" description="Leucine-rich repeat-containing N-terminal plant-type domain-containing protein" evidence="4">
    <location>
        <begin position="28"/>
        <end position="118"/>
    </location>
</feature>
<reference evidence="6" key="1">
    <citation type="journal article" date="2023" name="Nat. Commun.">
        <title>Diploid and tetraploid genomes of Acorus and the evolution of monocots.</title>
        <authorList>
            <person name="Ma L."/>
            <person name="Liu K.W."/>
            <person name="Li Z."/>
            <person name="Hsiao Y.Y."/>
            <person name="Qi Y."/>
            <person name="Fu T."/>
            <person name="Tang G.D."/>
            <person name="Zhang D."/>
            <person name="Sun W.H."/>
            <person name="Liu D.K."/>
            <person name="Li Y."/>
            <person name="Chen G.Z."/>
            <person name="Liu X.D."/>
            <person name="Liao X.Y."/>
            <person name="Jiang Y.T."/>
            <person name="Yu X."/>
            <person name="Hao Y."/>
            <person name="Huang J."/>
            <person name="Zhao X.W."/>
            <person name="Ke S."/>
            <person name="Chen Y.Y."/>
            <person name="Wu W.L."/>
            <person name="Hsu J.L."/>
            <person name="Lin Y.F."/>
            <person name="Huang M.D."/>
            <person name="Li C.Y."/>
            <person name="Huang L."/>
            <person name="Wang Z.W."/>
            <person name="Zhao X."/>
            <person name="Zhong W.Y."/>
            <person name="Peng D.H."/>
            <person name="Ahmad S."/>
            <person name="Lan S."/>
            <person name="Zhang J.S."/>
            <person name="Tsai W.C."/>
            <person name="Van de Peer Y."/>
            <person name="Liu Z.J."/>
        </authorList>
    </citation>
    <scope>NUCLEOTIDE SEQUENCE</scope>
    <source>
        <strain evidence="6">CP</strain>
    </source>
</reference>